<proteinExistence type="predicted"/>
<sequence length="136" mass="14763">MTYDLLLFILLDALTSGKCLIFKCPSAEKNRPSSFLLCAPCATCPGPPTNALLQQLRGASSAHCAQHTSVSDIAGSRPCLVRDTLMKRISKQDLTTPMSRLRLEDMLAAMPDWTNLPISSATPLAKPTVEVRTFLS</sequence>
<evidence type="ECO:0000256" key="1">
    <source>
        <dbReference type="SAM" id="SignalP"/>
    </source>
</evidence>
<keyword evidence="3" id="KW-1185">Reference proteome</keyword>
<accession>A0ABQ7FWR9</accession>
<feature type="signal peptide" evidence="1">
    <location>
        <begin position="1"/>
        <end position="17"/>
    </location>
</feature>
<name>A0ABQ7FWR9_DUNSA</name>
<feature type="chain" id="PRO_5046304576" description="Encoded protein" evidence="1">
    <location>
        <begin position="18"/>
        <end position="136"/>
    </location>
</feature>
<evidence type="ECO:0008006" key="4">
    <source>
        <dbReference type="Google" id="ProtNLM"/>
    </source>
</evidence>
<protein>
    <recommendedName>
        <fullName evidence="4">Encoded protein</fullName>
    </recommendedName>
</protein>
<organism evidence="2 3">
    <name type="scientific">Dunaliella salina</name>
    <name type="common">Green alga</name>
    <name type="synonym">Protococcus salinus</name>
    <dbReference type="NCBI Taxonomy" id="3046"/>
    <lineage>
        <taxon>Eukaryota</taxon>
        <taxon>Viridiplantae</taxon>
        <taxon>Chlorophyta</taxon>
        <taxon>core chlorophytes</taxon>
        <taxon>Chlorophyceae</taxon>
        <taxon>CS clade</taxon>
        <taxon>Chlamydomonadales</taxon>
        <taxon>Dunaliellaceae</taxon>
        <taxon>Dunaliella</taxon>
    </lineage>
</organism>
<dbReference type="EMBL" id="MU070704">
    <property type="protein sequence ID" value="KAF5826807.1"/>
    <property type="molecule type" value="Genomic_DNA"/>
</dbReference>
<reference evidence="2" key="1">
    <citation type="submission" date="2017-08" db="EMBL/GenBank/DDBJ databases">
        <authorList>
            <person name="Polle J.E."/>
            <person name="Barry K."/>
            <person name="Cushman J."/>
            <person name="Schmutz J."/>
            <person name="Tran D."/>
            <person name="Hathwaick L.T."/>
            <person name="Yim W.C."/>
            <person name="Jenkins J."/>
            <person name="Mckie-Krisberg Z.M."/>
            <person name="Prochnik S."/>
            <person name="Lindquist E."/>
            <person name="Dockter R.B."/>
            <person name="Adam C."/>
            <person name="Molina H."/>
            <person name="Bunkerborg J."/>
            <person name="Jin E."/>
            <person name="Buchheim M."/>
            <person name="Magnuson J."/>
        </authorList>
    </citation>
    <scope>NUCLEOTIDE SEQUENCE</scope>
    <source>
        <strain evidence="2">CCAP 19/18</strain>
    </source>
</reference>
<keyword evidence="1" id="KW-0732">Signal</keyword>
<evidence type="ECO:0000313" key="2">
    <source>
        <dbReference type="EMBL" id="KAF5826807.1"/>
    </source>
</evidence>
<gene>
    <name evidence="2" type="ORF">DUNSADRAFT_1978</name>
</gene>
<dbReference type="Proteomes" id="UP000815325">
    <property type="component" value="Unassembled WGS sequence"/>
</dbReference>
<comment type="caution">
    <text evidence="2">The sequence shown here is derived from an EMBL/GenBank/DDBJ whole genome shotgun (WGS) entry which is preliminary data.</text>
</comment>
<evidence type="ECO:0000313" key="3">
    <source>
        <dbReference type="Proteomes" id="UP000815325"/>
    </source>
</evidence>